<accession>A0AAE1AY01</accession>
<sequence length="133" mass="14624">MQRYLIIGPSVYSSFLTLSGRVLGCFSSVAAQLKKTETRPVALRVVNSCHMTVPKICGTKFRSKRVFGSDSTFGIFVGHASDTVLSPSDYNPVDDQIDQSWWSTLVTVKMQRSSTMCPINTAQWTEGVQTGHG</sequence>
<dbReference type="AlphaFoldDB" id="A0AAE1AY01"/>
<proteinExistence type="predicted"/>
<reference evidence="1" key="1">
    <citation type="journal article" date="2023" name="G3 (Bethesda)">
        <title>A reference genome for the long-term kleptoplast-retaining sea slug Elysia crispata morphotype clarki.</title>
        <authorList>
            <person name="Eastman K.E."/>
            <person name="Pendleton A.L."/>
            <person name="Shaikh M.A."/>
            <person name="Suttiyut T."/>
            <person name="Ogas R."/>
            <person name="Tomko P."/>
            <person name="Gavelis G."/>
            <person name="Widhalm J.R."/>
            <person name="Wisecaver J.H."/>
        </authorList>
    </citation>
    <scope>NUCLEOTIDE SEQUENCE</scope>
    <source>
        <strain evidence="1">ECLA1</strain>
    </source>
</reference>
<comment type="caution">
    <text evidence="1">The sequence shown here is derived from an EMBL/GenBank/DDBJ whole genome shotgun (WGS) entry which is preliminary data.</text>
</comment>
<gene>
    <name evidence="1" type="ORF">RRG08_001098</name>
</gene>
<keyword evidence="2" id="KW-1185">Reference proteome</keyword>
<dbReference type="EMBL" id="JAWDGP010001087">
    <property type="protein sequence ID" value="KAK3794952.1"/>
    <property type="molecule type" value="Genomic_DNA"/>
</dbReference>
<dbReference type="Proteomes" id="UP001283361">
    <property type="component" value="Unassembled WGS sequence"/>
</dbReference>
<evidence type="ECO:0000313" key="1">
    <source>
        <dbReference type="EMBL" id="KAK3794952.1"/>
    </source>
</evidence>
<organism evidence="1 2">
    <name type="scientific">Elysia crispata</name>
    <name type="common">lettuce slug</name>
    <dbReference type="NCBI Taxonomy" id="231223"/>
    <lineage>
        <taxon>Eukaryota</taxon>
        <taxon>Metazoa</taxon>
        <taxon>Spiralia</taxon>
        <taxon>Lophotrochozoa</taxon>
        <taxon>Mollusca</taxon>
        <taxon>Gastropoda</taxon>
        <taxon>Heterobranchia</taxon>
        <taxon>Euthyneura</taxon>
        <taxon>Panpulmonata</taxon>
        <taxon>Sacoglossa</taxon>
        <taxon>Placobranchoidea</taxon>
        <taxon>Plakobranchidae</taxon>
        <taxon>Elysia</taxon>
    </lineage>
</organism>
<protein>
    <submittedName>
        <fullName evidence="1">Uncharacterized protein</fullName>
    </submittedName>
</protein>
<evidence type="ECO:0000313" key="2">
    <source>
        <dbReference type="Proteomes" id="UP001283361"/>
    </source>
</evidence>
<name>A0AAE1AY01_9GAST</name>